<evidence type="ECO:0000256" key="5">
    <source>
        <dbReference type="ARBA" id="ARBA00022737"/>
    </source>
</evidence>
<proteinExistence type="predicted"/>
<protein>
    <submittedName>
        <fullName evidence="11">ABC transporter nucleotide binding/ATPase (Sugar/ribonucleotide)</fullName>
    </submittedName>
</protein>
<dbReference type="Pfam" id="PF00005">
    <property type="entry name" value="ABC_tran"/>
    <property type="match status" value="2"/>
</dbReference>
<feature type="domain" description="ABC transporter" evidence="10">
    <location>
        <begin position="268"/>
        <end position="519"/>
    </location>
</feature>
<evidence type="ECO:0000313" key="12">
    <source>
        <dbReference type="Proteomes" id="UP000013526"/>
    </source>
</evidence>
<dbReference type="CDD" id="cd03216">
    <property type="entry name" value="ABC_Carb_Monos_I"/>
    <property type="match status" value="1"/>
</dbReference>
<evidence type="ECO:0000256" key="6">
    <source>
        <dbReference type="ARBA" id="ARBA00022741"/>
    </source>
</evidence>
<evidence type="ECO:0000256" key="2">
    <source>
        <dbReference type="ARBA" id="ARBA00022448"/>
    </source>
</evidence>
<evidence type="ECO:0000313" key="11">
    <source>
        <dbReference type="EMBL" id="EOD53875.1"/>
    </source>
</evidence>
<keyword evidence="9" id="KW-0472">Membrane</keyword>
<dbReference type="PANTHER" id="PTHR43790:SF4">
    <property type="entry name" value="GUANOSINE IMPORT ATP-BINDING PROTEIN NUPO"/>
    <property type="match status" value="1"/>
</dbReference>
<dbReference type="InterPro" id="IPR027417">
    <property type="entry name" value="P-loop_NTPase"/>
</dbReference>
<dbReference type="GO" id="GO:0005524">
    <property type="term" value="F:ATP binding"/>
    <property type="evidence" value="ECO:0007669"/>
    <property type="project" value="UniProtKB-KW"/>
</dbReference>
<keyword evidence="3" id="KW-1003">Cell membrane</keyword>
<keyword evidence="4" id="KW-0762">Sugar transport</keyword>
<dbReference type="Gene3D" id="3.40.50.300">
    <property type="entry name" value="P-loop containing nucleotide triphosphate hydrolases"/>
    <property type="match status" value="2"/>
</dbReference>
<dbReference type="SUPFAM" id="SSF52540">
    <property type="entry name" value="P-loop containing nucleoside triphosphate hydrolases"/>
    <property type="match status" value="2"/>
</dbReference>
<evidence type="ECO:0000256" key="7">
    <source>
        <dbReference type="ARBA" id="ARBA00022840"/>
    </source>
</evidence>
<dbReference type="PANTHER" id="PTHR43790">
    <property type="entry name" value="CARBOHYDRATE TRANSPORT ATP-BINDING PROTEIN MG119-RELATED"/>
    <property type="match status" value="1"/>
</dbReference>
<dbReference type="PROSITE" id="PS50893">
    <property type="entry name" value="ABC_TRANSPORTER_2"/>
    <property type="match status" value="2"/>
</dbReference>
<dbReference type="InterPro" id="IPR017871">
    <property type="entry name" value="ABC_transporter-like_CS"/>
</dbReference>
<dbReference type="InterPro" id="IPR050107">
    <property type="entry name" value="ABC_carbohydrate_import_ATPase"/>
</dbReference>
<dbReference type="EMBL" id="AQGQ01000157">
    <property type="protein sequence ID" value="EOD53875.1"/>
    <property type="molecule type" value="Genomic_DNA"/>
</dbReference>
<keyword evidence="6" id="KW-0547">Nucleotide-binding</keyword>
<evidence type="ECO:0000256" key="3">
    <source>
        <dbReference type="ARBA" id="ARBA00022475"/>
    </source>
</evidence>
<dbReference type="GO" id="GO:0016887">
    <property type="term" value="F:ATP hydrolysis activity"/>
    <property type="evidence" value="ECO:0007669"/>
    <property type="project" value="InterPro"/>
</dbReference>
<sequence length="534" mass="58775">MISKDCIMDQTDRYAIELRGIDKRFGEVYANKQIDLQVQKGSIHGIVGENGAGKSTLMSIIYGFYHADRGEMFIDGNPFRPHGSQDAIAAGVGMVHQHFMLVNNFTVLENVILGAENGWHLGKSLAAAERLLGELARDYGLDVPLHEKIENLPVGLQQRVEILKALYRGARILILDEPTGVLTPQEADHLFEVLKKLRDQGTTIMLITHKLREILAITDRVSIMRRGEMVAHVATQDTDKEQLAELMVGRKVRLKVDKGPAQPGPPKLQVDSLSYRDDDGVERLKSVSFAVRAGEVVGVAGVSGNGQSELLSLLGGILKPSHGGFTLHGKGSVHRIDGQHPASPEQVRDYGLGHVPEDRHKMGLINRFEAQEAFILGYHKRPMYNSGWLQDKGAIRQDCQAKMDKWDVRPPSPDNRTANFSGGNQQKLVIAREVEQDPDVLLIGQPTRGVDIGAIEYIHQQIIAMRDQGKAVLLVSVELDEILSLSDRILVISDGRLVGELDAATADERTIGLMMANIVPDEIPVQGSGKESQQ</sequence>
<evidence type="ECO:0000256" key="9">
    <source>
        <dbReference type="ARBA" id="ARBA00023136"/>
    </source>
</evidence>
<keyword evidence="5" id="KW-0677">Repeat</keyword>
<accession>R1GQ95</accession>
<feature type="domain" description="ABC transporter" evidence="10">
    <location>
        <begin position="16"/>
        <end position="251"/>
    </location>
</feature>
<dbReference type="PROSITE" id="PS00211">
    <property type="entry name" value="ABC_TRANSPORTER_1"/>
    <property type="match status" value="1"/>
</dbReference>
<keyword evidence="12" id="KW-1185">Reference proteome</keyword>
<gene>
    <name evidence="11" type="ORF">G113_17268</name>
</gene>
<name>R1GQ95_9GAMM</name>
<dbReference type="InterPro" id="IPR003439">
    <property type="entry name" value="ABC_transporter-like_ATP-bd"/>
</dbReference>
<dbReference type="AlphaFoldDB" id="R1GQ95"/>
<evidence type="ECO:0000259" key="10">
    <source>
        <dbReference type="PROSITE" id="PS50893"/>
    </source>
</evidence>
<dbReference type="PATRIC" id="fig|1268236.3.peg.3372"/>
<dbReference type="SMART" id="SM00382">
    <property type="entry name" value="AAA"/>
    <property type="match status" value="2"/>
</dbReference>
<keyword evidence="8" id="KW-1278">Translocase</keyword>
<dbReference type="CDD" id="cd03215">
    <property type="entry name" value="ABC_Carb_Monos_II"/>
    <property type="match status" value="1"/>
</dbReference>
<evidence type="ECO:0000256" key="8">
    <source>
        <dbReference type="ARBA" id="ARBA00022967"/>
    </source>
</evidence>
<evidence type="ECO:0000256" key="1">
    <source>
        <dbReference type="ARBA" id="ARBA00004202"/>
    </source>
</evidence>
<dbReference type="InterPro" id="IPR003593">
    <property type="entry name" value="AAA+_ATPase"/>
</dbReference>
<dbReference type="GO" id="GO:0005886">
    <property type="term" value="C:plasma membrane"/>
    <property type="evidence" value="ECO:0007669"/>
    <property type="project" value="UniProtKB-SubCell"/>
</dbReference>
<dbReference type="FunFam" id="3.40.50.300:FF:000127">
    <property type="entry name" value="Ribose import ATP-binding protein RbsA"/>
    <property type="match status" value="1"/>
</dbReference>
<evidence type="ECO:0000256" key="4">
    <source>
        <dbReference type="ARBA" id="ARBA00022597"/>
    </source>
</evidence>
<dbReference type="Proteomes" id="UP000013526">
    <property type="component" value="Unassembled WGS sequence"/>
</dbReference>
<reference evidence="11 12" key="1">
    <citation type="journal article" date="2013" name="Genome Announc.">
        <title>Draft Genome Sequence of Aeromonas molluscorum Strain 848TT, Isolated from Bivalve Molluscs.</title>
        <authorList>
            <person name="Spataro N."/>
            <person name="Farfan M."/>
            <person name="Albarral V."/>
            <person name="Sanglas A."/>
            <person name="Loren J.G."/>
            <person name="Fuste M.C."/>
            <person name="Bosch E."/>
        </authorList>
    </citation>
    <scope>NUCLEOTIDE SEQUENCE [LARGE SCALE GENOMIC DNA]</scope>
    <source>
        <strain evidence="11 12">848</strain>
    </source>
</reference>
<keyword evidence="7" id="KW-0067">ATP-binding</keyword>
<comment type="caution">
    <text evidence="11">The sequence shown here is derived from an EMBL/GenBank/DDBJ whole genome shotgun (WGS) entry which is preliminary data.</text>
</comment>
<organism evidence="11 12">
    <name type="scientific">Aeromonas molluscorum 848</name>
    <dbReference type="NCBI Taxonomy" id="1268236"/>
    <lineage>
        <taxon>Bacteria</taxon>
        <taxon>Pseudomonadati</taxon>
        <taxon>Pseudomonadota</taxon>
        <taxon>Gammaproteobacteria</taxon>
        <taxon>Aeromonadales</taxon>
        <taxon>Aeromonadaceae</taxon>
        <taxon>Aeromonas</taxon>
    </lineage>
</organism>
<comment type="subcellular location">
    <subcellularLocation>
        <location evidence="1">Cell membrane</location>
        <topology evidence="1">Peripheral membrane protein</topology>
    </subcellularLocation>
</comment>
<keyword evidence="2" id="KW-0813">Transport</keyword>